<dbReference type="Proteomes" id="UP001597314">
    <property type="component" value="Unassembled WGS sequence"/>
</dbReference>
<evidence type="ECO:0000313" key="3">
    <source>
        <dbReference type="Proteomes" id="UP001597314"/>
    </source>
</evidence>
<proteinExistence type="predicted"/>
<feature type="chain" id="PRO_5046754898" evidence="1">
    <location>
        <begin position="27"/>
        <end position="114"/>
    </location>
</feature>
<comment type="caution">
    <text evidence="2">The sequence shown here is derived from an EMBL/GenBank/DDBJ whole genome shotgun (WGS) entry which is preliminary data.</text>
</comment>
<organism evidence="2 3">
    <name type="scientific">Rhodoplanes azumiensis</name>
    <dbReference type="NCBI Taxonomy" id="1897628"/>
    <lineage>
        <taxon>Bacteria</taxon>
        <taxon>Pseudomonadati</taxon>
        <taxon>Pseudomonadota</taxon>
        <taxon>Alphaproteobacteria</taxon>
        <taxon>Hyphomicrobiales</taxon>
        <taxon>Nitrobacteraceae</taxon>
        <taxon>Rhodoplanes</taxon>
    </lineage>
</organism>
<sequence length="114" mass="12004">MTLLRSTLAAALPAALLGLAVLPAQAADVVVQNGRYVVVAPPPPPPVIVPPPPPVVVAGPYYYGGYYGRYYGPRPAYVPAAGVSRTVVAGPNCTWRTTRVWVGGGYAMRRVRVC</sequence>
<evidence type="ECO:0000256" key="1">
    <source>
        <dbReference type="SAM" id="SignalP"/>
    </source>
</evidence>
<keyword evidence="3" id="KW-1185">Reference proteome</keyword>
<gene>
    <name evidence="2" type="ORF">ACFSOX_20390</name>
</gene>
<feature type="signal peptide" evidence="1">
    <location>
        <begin position="1"/>
        <end position="26"/>
    </location>
</feature>
<dbReference type="RefSeq" id="WP_378479664.1">
    <property type="nucleotide sequence ID" value="NZ_JBHUIW010000029.1"/>
</dbReference>
<evidence type="ECO:0000313" key="2">
    <source>
        <dbReference type="EMBL" id="MFD2184521.1"/>
    </source>
</evidence>
<keyword evidence="1" id="KW-0732">Signal</keyword>
<protein>
    <submittedName>
        <fullName evidence="2">Uncharacterized protein</fullName>
    </submittedName>
</protein>
<accession>A0ABW5ARB2</accession>
<reference evidence="3" key="1">
    <citation type="journal article" date="2019" name="Int. J. Syst. Evol. Microbiol.">
        <title>The Global Catalogue of Microorganisms (GCM) 10K type strain sequencing project: providing services to taxonomists for standard genome sequencing and annotation.</title>
        <authorList>
            <consortium name="The Broad Institute Genomics Platform"/>
            <consortium name="The Broad Institute Genome Sequencing Center for Infectious Disease"/>
            <person name="Wu L."/>
            <person name="Ma J."/>
        </authorList>
    </citation>
    <scope>NUCLEOTIDE SEQUENCE [LARGE SCALE GENOMIC DNA]</scope>
    <source>
        <strain evidence="3">CGMCC 1.6774</strain>
    </source>
</reference>
<dbReference type="EMBL" id="JBHUIW010000029">
    <property type="protein sequence ID" value="MFD2184521.1"/>
    <property type="molecule type" value="Genomic_DNA"/>
</dbReference>
<name>A0ABW5ARB2_9BRAD</name>